<gene>
    <name evidence="1" type="ORF">P245_24370</name>
</gene>
<proteinExistence type="predicted"/>
<dbReference type="Proteomes" id="UP000029567">
    <property type="component" value="Unassembled WGS sequence"/>
</dbReference>
<dbReference type="InterPro" id="IPR058915">
    <property type="entry name" value="AcrVA2-like"/>
</dbReference>
<comment type="caution">
    <text evidence="1">The sequence shown here is derived from an EMBL/GenBank/DDBJ whole genome shotgun (WGS) entry which is preliminary data.</text>
</comment>
<sequence length="338" mass="38400">MEQTKKTISMTERPLHVLRENFLNWPKDIWQRLDRFRNEFKAKNAMPQWSFAPRTVLVAAIRNGWSDADTDSRIRALLPSLQVFGAWRVGQGIYRFDSAVFDAVVDMDIPEIIPAETMYHLPEWAIWVETPGLKLEGSPVHGFFATIEQDTPGSEASMVLFVDSERKLEISKFVLRPGTPIKDCVMQSAMYGYFFSALDGLPPLEMATRQAELLQPYLNLLLFITTQASEITSSQEQRPSRALPKKTSKGERFFPPNAPMKWDVGLRIGAALKTESCPSGDSQSSQGTVRPHIRRAHWHGYWLGPRDGDRTFDLRWLPPVAVNVKENEPLPAVLHPVK</sequence>
<dbReference type="CDD" id="cd22987">
    <property type="entry name" value="AcrVA2-like"/>
    <property type="match status" value="1"/>
</dbReference>
<reference evidence="1 2" key="1">
    <citation type="submission" date="2013-09" db="EMBL/GenBank/DDBJ databases">
        <title>High correlation between genotypes and phenotypes of environmental bacteria Comamonas testosteroni strains.</title>
        <authorList>
            <person name="Liu L."/>
            <person name="Zhu W."/>
            <person name="Xia X."/>
            <person name="Xu B."/>
            <person name="Luo M."/>
            <person name="Wang G."/>
        </authorList>
    </citation>
    <scope>NUCLEOTIDE SEQUENCE [LARGE SCALE GENOMIC DNA]</scope>
    <source>
        <strain evidence="1 2">JL14</strain>
    </source>
</reference>
<evidence type="ECO:0000313" key="1">
    <source>
        <dbReference type="EMBL" id="KGG84411.1"/>
    </source>
</evidence>
<organism evidence="1 2">
    <name type="scientific">Comamonas thiooxydans</name>
    <dbReference type="NCBI Taxonomy" id="363952"/>
    <lineage>
        <taxon>Bacteria</taxon>
        <taxon>Pseudomonadati</taxon>
        <taxon>Pseudomonadota</taxon>
        <taxon>Betaproteobacteria</taxon>
        <taxon>Burkholderiales</taxon>
        <taxon>Comamonadaceae</taxon>
        <taxon>Comamonas</taxon>
    </lineage>
</organism>
<name>A0A0E3BE57_9BURK</name>
<dbReference type="EMBL" id="AWTN01000129">
    <property type="protein sequence ID" value="KGG84411.1"/>
    <property type="molecule type" value="Genomic_DNA"/>
</dbReference>
<protein>
    <submittedName>
        <fullName evidence="1">Uncharacterized protein</fullName>
    </submittedName>
</protein>
<dbReference type="AlphaFoldDB" id="A0A0E3BE57"/>
<accession>A0A0E3BE57</accession>
<dbReference type="Pfam" id="PF26125">
    <property type="entry name" value="AcrVA2-like"/>
    <property type="match status" value="1"/>
</dbReference>
<evidence type="ECO:0000313" key="2">
    <source>
        <dbReference type="Proteomes" id="UP000029567"/>
    </source>
</evidence>
<dbReference type="RefSeq" id="WP_034382930.1">
    <property type="nucleotide sequence ID" value="NZ_AWTN01000129.1"/>
</dbReference>